<proteinExistence type="predicted"/>
<keyword evidence="2" id="KW-1185">Reference proteome</keyword>
<evidence type="ECO:0000313" key="1">
    <source>
        <dbReference type="EMBL" id="SDS77755.1"/>
    </source>
</evidence>
<evidence type="ECO:0000313" key="2">
    <source>
        <dbReference type="Proteomes" id="UP000243904"/>
    </source>
</evidence>
<name>A0A1H1UZ59_9BRAD</name>
<protein>
    <submittedName>
        <fullName evidence="1">Uncharacterized protein</fullName>
    </submittedName>
</protein>
<dbReference type="Proteomes" id="UP000243904">
    <property type="component" value="Chromosome I"/>
</dbReference>
<organism evidence="1 2">
    <name type="scientific">Bradyrhizobium canariense</name>
    <dbReference type="NCBI Taxonomy" id="255045"/>
    <lineage>
        <taxon>Bacteria</taxon>
        <taxon>Pseudomonadati</taxon>
        <taxon>Pseudomonadota</taxon>
        <taxon>Alphaproteobacteria</taxon>
        <taxon>Hyphomicrobiales</taxon>
        <taxon>Nitrobacteraceae</taxon>
        <taxon>Bradyrhizobium</taxon>
    </lineage>
</organism>
<sequence>MIVARVRDKMVCPADLQVSVMRVDGRWDAFPEFIDKEKHPDCLARIVFAATELRTLYDLAE</sequence>
<reference evidence="2" key="1">
    <citation type="submission" date="2016-10" db="EMBL/GenBank/DDBJ databases">
        <authorList>
            <person name="Varghese N."/>
            <person name="Submissions S."/>
        </authorList>
    </citation>
    <scope>NUCLEOTIDE SEQUENCE [LARGE SCALE GENOMIC DNA]</scope>
    <source>
        <strain evidence="2">GAS369</strain>
    </source>
</reference>
<dbReference type="EMBL" id="LT629750">
    <property type="protein sequence ID" value="SDS77755.1"/>
    <property type="molecule type" value="Genomic_DNA"/>
</dbReference>
<accession>A0A1H1UZ59</accession>
<dbReference type="AlphaFoldDB" id="A0A1H1UZ59"/>
<gene>
    <name evidence="1" type="ORF">SAMN05444158_3171</name>
</gene>